<dbReference type="GO" id="GO:0005524">
    <property type="term" value="F:ATP binding"/>
    <property type="evidence" value="ECO:0007669"/>
    <property type="project" value="UniProtKB-KW"/>
</dbReference>
<dbReference type="HAMAP" id="MF_01005">
    <property type="entry name" value="BtuD"/>
    <property type="match status" value="1"/>
</dbReference>
<comment type="subunit">
    <text evidence="8">The complex is composed of two ATP-binding proteins (BtuD), two transmembrane proteins (BtuC) and a solute-binding protein (BtuF).</text>
</comment>
<dbReference type="SMART" id="SM00382">
    <property type="entry name" value="AAA"/>
    <property type="match status" value="1"/>
</dbReference>
<keyword evidence="6 8" id="KW-1278">Translocase</keyword>
<name>A0ABW1Q1Z2_9ENTR</name>
<evidence type="ECO:0000313" key="10">
    <source>
        <dbReference type="EMBL" id="MFC6122136.1"/>
    </source>
</evidence>
<dbReference type="InterPro" id="IPR027417">
    <property type="entry name" value="P-loop_NTPase"/>
</dbReference>
<sequence length="249" mass="27334">MMPLLQLRDLEDAGRLGPITALVDKAQMLHLVGPNGAGKSTLLARLAGLTQGKGSVQLNGRPLEQWHAPQLARHRAYLSQQQTPPFAMPVWHYLALHQPHHPNDNVVEEITHKLGLADKLGRTVNHLSGGEWQRVRLAAVIAQIHPEANADGQLLLLDEPMNSLDVAQQAALDGMLSELVAAGITVVMSSHDLNHSLRRAHQVWLLRQGKLIASGPRDEVLTPQNLATAYGMPFRRLDLAGHRMLIPEV</sequence>
<evidence type="ECO:0000256" key="5">
    <source>
        <dbReference type="ARBA" id="ARBA00022840"/>
    </source>
</evidence>
<dbReference type="PANTHER" id="PTHR42734:SF18">
    <property type="entry name" value="VITAMIN B12 IMPORT ATP-BINDING PROTEIN BTUD"/>
    <property type="match status" value="1"/>
</dbReference>
<keyword evidence="7 8" id="KW-0472">Membrane</keyword>
<dbReference type="PROSITE" id="PS00211">
    <property type="entry name" value="ABC_TRANSPORTER_1"/>
    <property type="match status" value="1"/>
</dbReference>
<feature type="binding site" evidence="8">
    <location>
        <begin position="33"/>
        <end position="40"/>
    </location>
    <ligand>
        <name>ATP</name>
        <dbReference type="ChEBI" id="CHEBI:30616"/>
    </ligand>
</feature>
<dbReference type="Pfam" id="PF00005">
    <property type="entry name" value="ABC_tran"/>
    <property type="match status" value="1"/>
</dbReference>
<dbReference type="NCBIfam" id="NF002981">
    <property type="entry name" value="PRK03695.1"/>
    <property type="match status" value="1"/>
</dbReference>
<organism evidence="10 11">
    <name type="scientific">Citrobacter bitternis</name>
    <dbReference type="NCBI Taxonomy" id="1585982"/>
    <lineage>
        <taxon>Bacteria</taxon>
        <taxon>Pseudomonadati</taxon>
        <taxon>Pseudomonadota</taxon>
        <taxon>Gammaproteobacteria</taxon>
        <taxon>Enterobacterales</taxon>
        <taxon>Enterobacteriaceae</taxon>
        <taxon>Citrobacter</taxon>
    </lineage>
</organism>
<feature type="domain" description="ABC transporter" evidence="9">
    <location>
        <begin position="1"/>
        <end position="233"/>
    </location>
</feature>
<comment type="catalytic activity">
    <reaction evidence="8">
        <text>an R-cob(III)alamin(out) + ATP + H2O = an R-cob(III)alamin(in) + ADP + phosphate + H(+)</text>
        <dbReference type="Rhea" id="RHEA:17873"/>
        <dbReference type="ChEBI" id="CHEBI:15377"/>
        <dbReference type="ChEBI" id="CHEBI:15378"/>
        <dbReference type="ChEBI" id="CHEBI:30616"/>
        <dbReference type="ChEBI" id="CHEBI:43474"/>
        <dbReference type="ChEBI" id="CHEBI:140785"/>
        <dbReference type="ChEBI" id="CHEBI:456216"/>
        <dbReference type="EC" id="7.6.2.8"/>
    </reaction>
</comment>
<evidence type="ECO:0000256" key="2">
    <source>
        <dbReference type="ARBA" id="ARBA00022475"/>
    </source>
</evidence>
<keyword evidence="11" id="KW-1185">Reference proteome</keyword>
<dbReference type="EMBL" id="JBHSRG010000009">
    <property type="protein sequence ID" value="MFC6122136.1"/>
    <property type="molecule type" value="Genomic_DNA"/>
</dbReference>
<evidence type="ECO:0000313" key="11">
    <source>
        <dbReference type="Proteomes" id="UP001596169"/>
    </source>
</evidence>
<comment type="subcellular location">
    <subcellularLocation>
        <location evidence="8">Cell membrane</location>
        <topology evidence="8">Peripheral membrane protein</topology>
    </subcellularLocation>
</comment>
<dbReference type="CDD" id="cd03214">
    <property type="entry name" value="ABC_Iron-Siderophores_B12_Hemin"/>
    <property type="match status" value="1"/>
</dbReference>
<keyword evidence="3" id="KW-0997">Cell inner membrane</keyword>
<dbReference type="InterPro" id="IPR050153">
    <property type="entry name" value="Metal_Ion_Import_ABC"/>
</dbReference>
<comment type="function">
    <text evidence="8">Part of the ABC transporter complex BtuCDF involved in vitamin B12 import. Responsible for energy coupling to the transport system.</text>
</comment>
<dbReference type="InterPro" id="IPR003439">
    <property type="entry name" value="ABC_transporter-like_ATP-bd"/>
</dbReference>
<keyword evidence="4 8" id="KW-0547">Nucleotide-binding</keyword>
<proteinExistence type="inferred from homology"/>
<dbReference type="RefSeq" id="WP_108701121.1">
    <property type="nucleotide sequence ID" value="NZ_JBHSRG010000009.1"/>
</dbReference>
<keyword evidence="1 8" id="KW-0813">Transport</keyword>
<dbReference type="PROSITE" id="PS50893">
    <property type="entry name" value="ABC_TRANSPORTER_2"/>
    <property type="match status" value="1"/>
</dbReference>
<gene>
    <name evidence="8 10" type="primary">btuD</name>
    <name evidence="10" type="ORF">ACFPZP_13850</name>
</gene>
<evidence type="ECO:0000256" key="7">
    <source>
        <dbReference type="ARBA" id="ARBA00023136"/>
    </source>
</evidence>
<protein>
    <recommendedName>
        <fullName evidence="8">Vitamin B12 import ATP-binding protein BtuD</fullName>
        <ecNumber evidence="8">7.6.2.8</ecNumber>
    </recommendedName>
    <alternativeName>
        <fullName evidence="8">Vitamin B12-transporting ATPase</fullName>
    </alternativeName>
</protein>
<keyword evidence="2 8" id="KW-1003">Cell membrane</keyword>
<dbReference type="Gene3D" id="3.40.50.300">
    <property type="entry name" value="P-loop containing nucleotide triphosphate hydrolases"/>
    <property type="match status" value="1"/>
</dbReference>
<evidence type="ECO:0000256" key="3">
    <source>
        <dbReference type="ARBA" id="ARBA00022519"/>
    </source>
</evidence>
<comment type="caution">
    <text evidence="10">The sequence shown here is derived from an EMBL/GenBank/DDBJ whole genome shotgun (WGS) entry which is preliminary data.</text>
</comment>
<evidence type="ECO:0000256" key="8">
    <source>
        <dbReference type="HAMAP-Rule" id="MF_01005"/>
    </source>
</evidence>
<evidence type="ECO:0000256" key="1">
    <source>
        <dbReference type="ARBA" id="ARBA00022448"/>
    </source>
</evidence>
<keyword evidence="5 8" id="KW-0067">ATP-binding</keyword>
<evidence type="ECO:0000256" key="4">
    <source>
        <dbReference type="ARBA" id="ARBA00022741"/>
    </source>
</evidence>
<evidence type="ECO:0000259" key="9">
    <source>
        <dbReference type="PROSITE" id="PS50893"/>
    </source>
</evidence>
<dbReference type="EC" id="7.6.2.8" evidence="8"/>
<accession>A0ABW1Q1Z2</accession>
<dbReference type="SUPFAM" id="SSF52540">
    <property type="entry name" value="P-loop containing nucleoside triphosphate hydrolases"/>
    <property type="match status" value="1"/>
</dbReference>
<comment type="similarity">
    <text evidence="8">Belongs to the ABC transporter superfamily. Vitamin B12 importer (TC 3.A.1.13.1) family.</text>
</comment>
<reference evidence="11" key="1">
    <citation type="journal article" date="2019" name="Int. J. Syst. Evol. Microbiol.">
        <title>The Global Catalogue of Microorganisms (GCM) 10K type strain sequencing project: providing services to taxonomists for standard genome sequencing and annotation.</title>
        <authorList>
            <consortium name="The Broad Institute Genomics Platform"/>
            <consortium name="The Broad Institute Genome Sequencing Center for Infectious Disease"/>
            <person name="Wu L."/>
            <person name="Ma J."/>
        </authorList>
    </citation>
    <scope>NUCLEOTIDE SEQUENCE [LARGE SCALE GENOMIC DNA]</scope>
    <source>
        <strain evidence="11">JCM30009</strain>
    </source>
</reference>
<evidence type="ECO:0000256" key="6">
    <source>
        <dbReference type="ARBA" id="ARBA00022967"/>
    </source>
</evidence>
<dbReference type="Proteomes" id="UP001596169">
    <property type="component" value="Unassembled WGS sequence"/>
</dbReference>
<dbReference type="InterPro" id="IPR003593">
    <property type="entry name" value="AAA+_ATPase"/>
</dbReference>
<dbReference type="InterPro" id="IPR023693">
    <property type="entry name" value="ABC_transptr_BtuD"/>
</dbReference>
<dbReference type="InterPro" id="IPR017871">
    <property type="entry name" value="ABC_transporter-like_CS"/>
</dbReference>
<dbReference type="PANTHER" id="PTHR42734">
    <property type="entry name" value="METAL TRANSPORT SYSTEM ATP-BINDING PROTEIN TM_0124-RELATED"/>
    <property type="match status" value="1"/>
</dbReference>